<gene>
    <name evidence="1" type="ORF">CC80DRAFT_79935</name>
</gene>
<accession>A0A6A5TYQ3</accession>
<reference evidence="1" key="1">
    <citation type="journal article" date="2020" name="Stud. Mycol.">
        <title>101 Dothideomycetes genomes: a test case for predicting lifestyles and emergence of pathogens.</title>
        <authorList>
            <person name="Haridas S."/>
            <person name="Albert R."/>
            <person name="Binder M."/>
            <person name="Bloem J."/>
            <person name="Labutti K."/>
            <person name="Salamov A."/>
            <person name="Andreopoulos B."/>
            <person name="Baker S."/>
            <person name="Barry K."/>
            <person name="Bills G."/>
            <person name="Bluhm B."/>
            <person name="Cannon C."/>
            <person name="Castanera R."/>
            <person name="Culley D."/>
            <person name="Daum C."/>
            <person name="Ezra D."/>
            <person name="Gonzalez J."/>
            <person name="Henrissat B."/>
            <person name="Kuo A."/>
            <person name="Liang C."/>
            <person name="Lipzen A."/>
            <person name="Lutzoni F."/>
            <person name="Magnuson J."/>
            <person name="Mondo S."/>
            <person name="Nolan M."/>
            <person name="Ohm R."/>
            <person name="Pangilinan J."/>
            <person name="Park H.-J."/>
            <person name="Ramirez L."/>
            <person name="Alfaro M."/>
            <person name="Sun H."/>
            <person name="Tritt A."/>
            <person name="Yoshinaga Y."/>
            <person name="Zwiers L.-H."/>
            <person name="Turgeon B."/>
            <person name="Goodwin S."/>
            <person name="Spatafora J."/>
            <person name="Crous P."/>
            <person name="Grigoriev I."/>
        </authorList>
    </citation>
    <scope>NUCLEOTIDE SEQUENCE</scope>
    <source>
        <strain evidence="1">CBS 675.92</strain>
    </source>
</reference>
<evidence type="ECO:0000313" key="1">
    <source>
        <dbReference type="EMBL" id="KAF1955836.1"/>
    </source>
</evidence>
<name>A0A6A5TYQ3_9PLEO</name>
<protein>
    <submittedName>
        <fullName evidence="1">Uncharacterized protein</fullName>
    </submittedName>
</protein>
<keyword evidence="2" id="KW-1185">Reference proteome</keyword>
<evidence type="ECO:0000313" key="2">
    <source>
        <dbReference type="Proteomes" id="UP000800035"/>
    </source>
</evidence>
<sequence>MIQVCGKVCNLFQSFTPVRNLELRSVSRRERGKIIYHTNIPRRPCYQGESQAHKIQDQLIYGGLLFDRSKGLREAGHQARDSSVCTLQGRIEINVHLLLSATSLVHEMQNDNTYPIDLSKRIEDEHCCGVIHIVTLNDRRTAIFVCGQAAVHVLWAIEKVADASGKCKVFWRLVGSPV</sequence>
<dbReference type="EMBL" id="ML976993">
    <property type="protein sequence ID" value="KAF1955836.1"/>
    <property type="molecule type" value="Genomic_DNA"/>
</dbReference>
<proteinExistence type="predicted"/>
<dbReference type="AlphaFoldDB" id="A0A6A5TYQ3"/>
<organism evidence="1 2">
    <name type="scientific">Byssothecium circinans</name>
    <dbReference type="NCBI Taxonomy" id="147558"/>
    <lineage>
        <taxon>Eukaryota</taxon>
        <taxon>Fungi</taxon>
        <taxon>Dikarya</taxon>
        <taxon>Ascomycota</taxon>
        <taxon>Pezizomycotina</taxon>
        <taxon>Dothideomycetes</taxon>
        <taxon>Pleosporomycetidae</taxon>
        <taxon>Pleosporales</taxon>
        <taxon>Massarineae</taxon>
        <taxon>Massarinaceae</taxon>
        <taxon>Byssothecium</taxon>
    </lineage>
</organism>
<dbReference type="Proteomes" id="UP000800035">
    <property type="component" value="Unassembled WGS sequence"/>
</dbReference>